<evidence type="ECO:0000256" key="2">
    <source>
        <dbReference type="SAM" id="SignalP"/>
    </source>
</evidence>
<feature type="signal peptide" evidence="2">
    <location>
        <begin position="1"/>
        <end position="19"/>
    </location>
</feature>
<feature type="chain" id="PRO_5002935467" description="Integrin beta N-terminal domain-containing protein" evidence="2">
    <location>
        <begin position="20"/>
        <end position="264"/>
    </location>
</feature>
<sequence>MRVVAAVLPVCLLIAAAAAQDNPPIGGDTERRIGPFLNPTNPCLSANARTCKECLRVDQQCGWCSSEQGVITKNIDLGGSGGGGIKANGQRWGHAECLADPITCGEVGGELAGRTGGGGASEEEEVPLEEEEEGVPSAEEEAPLEEAAAAEEEEEGEEEVVPSEVEAVPSEVVEAVPVEEAVVPGEAFSSEEEGLEAAEAVALETRSSGFIIYPNECDVHLLVYNYLIKISRTTNRSIRTQVPRQVPVAAVHLRSLVRLEEKAV</sequence>
<reference evidence="4" key="1">
    <citation type="journal article" date="2008" name="Nature">
        <title>The amphioxus genome and the evolution of the chordate karyotype.</title>
        <authorList>
            <consortium name="US DOE Joint Genome Institute (JGI-PGF)"/>
            <person name="Putnam N.H."/>
            <person name="Butts T."/>
            <person name="Ferrier D.E.K."/>
            <person name="Furlong R.F."/>
            <person name="Hellsten U."/>
            <person name="Kawashima T."/>
            <person name="Robinson-Rechavi M."/>
            <person name="Shoguchi E."/>
            <person name="Terry A."/>
            <person name="Yu J.-K."/>
            <person name="Benito-Gutierrez E.L."/>
            <person name="Dubchak I."/>
            <person name="Garcia-Fernandez J."/>
            <person name="Gibson-Brown J.J."/>
            <person name="Grigoriev I.V."/>
            <person name="Horton A.C."/>
            <person name="de Jong P.J."/>
            <person name="Jurka J."/>
            <person name="Kapitonov V.V."/>
            <person name="Kohara Y."/>
            <person name="Kuroki Y."/>
            <person name="Lindquist E."/>
            <person name="Lucas S."/>
            <person name="Osoegawa K."/>
            <person name="Pennacchio L.A."/>
            <person name="Salamov A.A."/>
            <person name="Satou Y."/>
            <person name="Sauka-Spengler T."/>
            <person name="Schmutz J."/>
            <person name="Shin-I T."/>
            <person name="Toyoda A."/>
            <person name="Bronner-Fraser M."/>
            <person name="Fujiyama A."/>
            <person name="Holland L.Z."/>
            <person name="Holland P.W.H."/>
            <person name="Satoh N."/>
            <person name="Rokhsar D.S."/>
        </authorList>
    </citation>
    <scope>NUCLEOTIDE SEQUENCE [LARGE SCALE GENOMIC DNA]</scope>
    <source>
        <strain evidence="4">S238N-H82</strain>
        <tissue evidence="4">Testes</tissue>
    </source>
</reference>
<feature type="region of interest" description="Disordered" evidence="1">
    <location>
        <begin position="110"/>
        <end position="168"/>
    </location>
</feature>
<keyword evidence="2" id="KW-0732">Signal</keyword>
<evidence type="ECO:0000259" key="3">
    <source>
        <dbReference type="Pfam" id="PF17205"/>
    </source>
</evidence>
<evidence type="ECO:0000256" key="1">
    <source>
        <dbReference type="SAM" id="MobiDB-lite"/>
    </source>
</evidence>
<proteinExistence type="predicted"/>
<feature type="domain" description="Integrin beta N-terminal" evidence="3">
    <location>
        <begin position="41"/>
        <end position="67"/>
    </location>
</feature>
<accession>C3YNY5</accession>
<dbReference type="InParanoid" id="C3YNY5"/>
<feature type="compositionally biased region" description="Gly residues" evidence="1">
    <location>
        <begin position="110"/>
        <end position="120"/>
    </location>
</feature>
<feature type="compositionally biased region" description="Acidic residues" evidence="1">
    <location>
        <begin position="121"/>
        <end position="161"/>
    </location>
</feature>
<dbReference type="SUPFAM" id="SSF103575">
    <property type="entry name" value="Plexin repeat"/>
    <property type="match status" value="1"/>
</dbReference>
<dbReference type="AlphaFoldDB" id="C3YNY5"/>
<name>C3YNY5_BRAFL</name>
<evidence type="ECO:0000313" key="4">
    <source>
        <dbReference type="EMBL" id="EEN57984.1"/>
    </source>
</evidence>
<dbReference type="Pfam" id="PF17205">
    <property type="entry name" value="PSI_integrin"/>
    <property type="match status" value="1"/>
</dbReference>
<organism>
    <name type="scientific">Branchiostoma floridae</name>
    <name type="common">Florida lancelet</name>
    <name type="synonym">Amphioxus</name>
    <dbReference type="NCBI Taxonomy" id="7739"/>
    <lineage>
        <taxon>Eukaryota</taxon>
        <taxon>Metazoa</taxon>
        <taxon>Chordata</taxon>
        <taxon>Cephalochordata</taxon>
        <taxon>Leptocardii</taxon>
        <taxon>Amphioxiformes</taxon>
        <taxon>Branchiostomatidae</taxon>
        <taxon>Branchiostoma</taxon>
    </lineage>
</organism>
<dbReference type="InterPro" id="IPR033760">
    <property type="entry name" value="Integrin_beta_N"/>
</dbReference>
<protein>
    <recommendedName>
        <fullName evidence="3">Integrin beta N-terminal domain-containing protein</fullName>
    </recommendedName>
</protein>
<dbReference type="EMBL" id="GG666536">
    <property type="protein sequence ID" value="EEN57984.1"/>
    <property type="molecule type" value="Genomic_DNA"/>
</dbReference>
<gene>
    <name evidence="4" type="ORF">BRAFLDRAFT_98925</name>
</gene>
<dbReference type="Gene3D" id="3.30.1680.10">
    <property type="entry name" value="ligand-binding face of the semaphorins, domain 2"/>
    <property type="match status" value="1"/>
</dbReference>